<organism evidence="2 3">
    <name type="scientific">Setaria digitata</name>
    <dbReference type="NCBI Taxonomy" id="48799"/>
    <lineage>
        <taxon>Eukaryota</taxon>
        <taxon>Metazoa</taxon>
        <taxon>Ecdysozoa</taxon>
        <taxon>Nematoda</taxon>
        <taxon>Chromadorea</taxon>
        <taxon>Rhabditida</taxon>
        <taxon>Spirurina</taxon>
        <taxon>Spiruromorpha</taxon>
        <taxon>Filarioidea</taxon>
        <taxon>Setariidae</taxon>
        <taxon>Setaria</taxon>
    </lineage>
</organism>
<evidence type="ECO:0000313" key="3">
    <source>
        <dbReference type="WBParaSite" id="sdigi.contig29.g2207.t1"/>
    </source>
</evidence>
<reference evidence="3" key="1">
    <citation type="submission" date="2022-11" db="UniProtKB">
        <authorList>
            <consortium name="WormBaseParasite"/>
        </authorList>
    </citation>
    <scope>IDENTIFICATION</scope>
</reference>
<keyword evidence="2" id="KW-1185">Reference proteome</keyword>
<proteinExistence type="predicted"/>
<accession>A0A915PP37</accession>
<feature type="signal peptide" evidence="1">
    <location>
        <begin position="1"/>
        <end position="16"/>
    </location>
</feature>
<dbReference type="AlphaFoldDB" id="A0A915PP37"/>
<keyword evidence="1" id="KW-0732">Signal</keyword>
<sequence>MLTVLLQLLLIISVNGDISGRNVMEFPSGRKSENGFDLEFLAKNAAMEKNRQRTSLAINGINHSLDQLFNPELTSGPSSHLIPLQNFGTALGELKPLSLGFPLSTGNSGFVLPRFTTASFPQQTNLLNFIGIPRPAFPTSRSTSLIPLGGLPEVVPKPFIHPFMQSNFLRNEKRKGIIPLSKGISHMAVEIQSGWM</sequence>
<name>A0A915PP37_9BILA</name>
<dbReference type="WBParaSite" id="sdigi.contig29.g2207.t1">
    <property type="protein sequence ID" value="sdigi.contig29.g2207.t1"/>
    <property type="gene ID" value="sdigi.contig29.g2207"/>
</dbReference>
<feature type="chain" id="PRO_5037355744" evidence="1">
    <location>
        <begin position="17"/>
        <end position="196"/>
    </location>
</feature>
<protein>
    <submittedName>
        <fullName evidence="3">Uncharacterized protein</fullName>
    </submittedName>
</protein>
<evidence type="ECO:0000256" key="1">
    <source>
        <dbReference type="SAM" id="SignalP"/>
    </source>
</evidence>
<evidence type="ECO:0000313" key="2">
    <source>
        <dbReference type="Proteomes" id="UP000887581"/>
    </source>
</evidence>
<dbReference type="Proteomes" id="UP000887581">
    <property type="component" value="Unplaced"/>
</dbReference>